<proteinExistence type="predicted"/>
<dbReference type="EMBL" id="QKWP01001371">
    <property type="protein sequence ID" value="RIB09474.1"/>
    <property type="molecule type" value="Genomic_DNA"/>
</dbReference>
<comment type="caution">
    <text evidence="2">The sequence shown here is derived from an EMBL/GenBank/DDBJ whole genome shotgun (WGS) entry which is preliminary data.</text>
</comment>
<dbReference type="AlphaFoldDB" id="A0A397UH78"/>
<keyword evidence="3" id="KW-1185">Reference proteome</keyword>
<name>A0A397UH78_9GLOM</name>
<gene>
    <name evidence="2" type="ORF">C2G38_2208850</name>
</gene>
<protein>
    <submittedName>
        <fullName evidence="2">Uncharacterized protein</fullName>
    </submittedName>
</protein>
<organism evidence="2 3">
    <name type="scientific">Gigaspora rosea</name>
    <dbReference type="NCBI Taxonomy" id="44941"/>
    <lineage>
        <taxon>Eukaryota</taxon>
        <taxon>Fungi</taxon>
        <taxon>Fungi incertae sedis</taxon>
        <taxon>Mucoromycota</taxon>
        <taxon>Glomeromycotina</taxon>
        <taxon>Glomeromycetes</taxon>
        <taxon>Diversisporales</taxon>
        <taxon>Gigasporaceae</taxon>
        <taxon>Gigaspora</taxon>
    </lineage>
</organism>
<feature type="coiled-coil region" evidence="1">
    <location>
        <begin position="222"/>
        <end position="256"/>
    </location>
</feature>
<dbReference type="Proteomes" id="UP000266673">
    <property type="component" value="Unassembled WGS sequence"/>
</dbReference>
<accession>A0A397UH78</accession>
<keyword evidence="1" id="KW-0175">Coiled coil</keyword>
<reference evidence="2 3" key="1">
    <citation type="submission" date="2018-06" db="EMBL/GenBank/DDBJ databases">
        <title>Comparative genomics reveals the genomic features of Rhizophagus irregularis, R. cerebriforme, R. diaphanum and Gigaspora rosea, and their symbiotic lifestyle signature.</title>
        <authorList>
            <person name="Morin E."/>
            <person name="San Clemente H."/>
            <person name="Chen E.C.H."/>
            <person name="De La Providencia I."/>
            <person name="Hainaut M."/>
            <person name="Kuo A."/>
            <person name="Kohler A."/>
            <person name="Murat C."/>
            <person name="Tang N."/>
            <person name="Roy S."/>
            <person name="Loubradou J."/>
            <person name="Henrissat B."/>
            <person name="Grigoriev I.V."/>
            <person name="Corradi N."/>
            <person name="Roux C."/>
            <person name="Martin F.M."/>
        </authorList>
    </citation>
    <scope>NUCLEOTIDE SEQUENCE [LARGE SCALE GENOMIC DNA]</scope>
    <source>
        <strain evidence="2 3">DAOM 194757</strain>
    </source>
</reference>
<evidence type="ECO:0000313" key="3">
    <source>
        <dbReference type="Proteomes" id="UP000266673"/>
    </source>
</evidence>
<evidence type="ECO:0000313" key="2">
    <source>
        <dbReference type="EMBL" id="RIB09474.1"/>
    </source>
</evidence>
<evidence type="ECO:0000256" key="1">
    <source>
        <dbReference type="SAM" id="Coils"/>
    </source>
</evidence>
<sequence>MIYQLILLPPEFTEIEDRIRSINRQNYQELDNDTEIFNITCFHYFQYLNYIDNQLNSIQKLNGGYKEILKEEDITEYFLTIFVNFDHHEFQSCCYTTYVSQIINNPNKITKQDANFIFDLAKRLVLPKEYKLLEKIINSVKSENRYQVAISLIVDTENGFVLRRQILADQYLDEFLRKKLMDQFDEKIIPICLNIEQDQPQLYPQEYFQINNLIDTIVFKNYQDLQINIADHEQDLLELRNELSNDKILLSDLKNNLIQMIDKRIADDFDL</sequence>